<organism evidence="5 6">
    <name type="scientific">Erwinia mallotivora</name>
    <dbReference type="NCBI Taxonomy" id="69222"/>
    <lineage>
        <taxon>Bacteria</taxon>
        <taxon>Pseudomonadati</taxon>
        <taxon>Pseudomonadota</taxon>
        <taxon>Gammaproteobacteria</taxon>
        <taxon>Enterobacterales</taxon>
        <taxon>Erwiniaceae</taxon>
        <taxon>Erwinia</taxon>
    </lineage>
</organism>
<dbReference type="OrthoDB" id="367448at2"/>
<dbReference type="GO" id="GO:0009231">
    <property type="term" value="P:riboflavin biosynthetic process"/>
    <property type="evidence" value="ECO:0007669"/>
    <property type="project" value="TreeGrafter"/>
</dbReference>
<reference evidence="5 6" key="1">
    <citation type="submission" date="2014-02" db="EMBL/GenBank/DDBJ databases">
        <title>Draft genome of Erwinia mallotivora strain BT-MARDI, a papaya dieback pathogen.</title>
        <authorList>
            <person name="Redzuan R."/>
            <person name="Abu Bakar N."/>
            <person name="Badrun R."/>
            <person name="Mohd Raih M.F."/>
            <person name="Rozano L."/>
            <person name="Mat Amin N."/>
        </authorList>
    </citation>
    <scope>NUCLEOTIDE SEQUENCE [LARGE SCALE GENOMIC DNA]</scope>
    <source>
        <strain evidence="5 6">BT-MARDI</strain>
    </source>
</reference>
<dbReference type="InterPro" id="IPR051400">
    <property type="entry name" value="HAD-like_hydrolase"/>
</dbReference>
<keyword evidence="2" id="KW-0479">Metal-binding</keyword>
<evidence type="ECO:0000256" key="1">
    <source>
        <dbReference type="ARBA" id="ARBA00001946"/>
    </source>
</evidence>
<name>A0A014LYV0_9GAMM</name>
<dbReference type="InterPro" id="IPR036412">
    <property type="entry name" value="HAD-like_sf"/>
</dbReference>
<dbReference type="EMBL" id="JFHN01000054">
    <property type="protein sequence ID" value="EXU74721.1"/>
    <property type="molecule type" value="Genomic_DNA"/>
</dbReference>
<evidence type="ECO:0000256" key="2">
    <source>
        <dbReference type="ARBA" id="ARBA00022723"/>
    </source>
</evidence>
<dbReference type="PATRIC" id="fig|69222.5.peg.3154"/>
<dbReference type="STRING" id="69222.BG55_15405"/>
<gene>
    <name evidence="5" type="ORF">BG55_15405</name>
</gene>
<keyword evidence="6" id="KW-1185">Reference proteome</keyword>
<dbReference type="InterPro" id="IPR023214">
    <property type="entry name" value="HAD_sf"/>
</dbReference>
<dbReference type="AlphaFoldDB" id="A0A014LYV0"/>
<dbReference type="GO" id="GO:0046872">
    <property type="term" value="F:metal ion binding"/>
    <property type="evidence" value="ECO:0007669"/>
    <property type="project" value="UniProtKB-KW"/>
</dbReference>
<evidence type="ECO:0000256" key="4">
    <source>
        <dbReference type="ARBA" id="ARBA00022842"/>
    </source>
</evidence>
<accession>A0A014LYV0</accession>
<comment type="caution">
    <text evidence="5">The sequence shown here is derived from an EMBL/GenBank/DDBJ whole genome shotgun (WGS) entry which is preliminary data.</text>
</comment>
<dbReference type="NCBIfam" id="NF008018">
    <property type="entry name" value="PRK10748.1"/>
    <property type="match status" value="1"/>
</dbReference>
<evidence type="ECO:0000256" key="3">
    <source>
        <dbReference type="ARBA" id="ARBA00022801"/>
    </source>
</evidence>
<evidence type="ECO:0000313" key="6">
    <source>
        <dbReference type="Proteomes" id="UP000019918"/>
    </source>
</evidence>
<keyword evidence="3" id="KW-0378">Hydrolase</keyword>
<dbReference type="SFLD" id="SFLDG01129">
    <property type="entry name" value="C1.5:_HAD__Beta-PGM__Phosphata"/>
    <property type="match status" value="1"/>
</dbReference>
<dbReference type="InterPro" id="IPR006439">
    <property type="entry name" value="HAD-SF_hydro_IA"/>
</dbReference>
<dbReference type="PANTHER" id="PTHR46470:SF4">
    <property type="entry name" value="5-AMINO-6-(5-PHOSPHO-D-RIBITYLAMINO)URACIL PHOSPHATASE YIGB"/>
    <property type="match status" value="1"/>
</dbReference>
<dbReference type="RefSeq" id="WP_034938876.1">
    <property type="nucleotide sequence ID" value="NZ_JFHN01000054.1"/>
</dbReference>
<dbReference type="Pfam" id="PF00702">
    <property type="entry name" value="Hydrolase"/>
    <property type="match status" value="1"/>
</dbReference>
<dbReference type="SFLD" id="SFLDS00003">
    <property type="entry name" value="Haloacid_Dehalogenase"/>
    <property type="match status" value="1"/>
</dbReference>
<proteinExistence type="predicted"/>
<protein>
    <submittedName>
        <fullName evidence="5">Flavin mononucleotide phosphatase</fullName>
    </submittedName>
</protein>
<sequence>MHFYRPLRPVSAMTFDLDDTLYDNAPVIRRTTEQSHAFLQAWHPALSTFSVEQYQQLRDDLRQQEPDIYHDVSEWRRRAVELAMLNVGLSQREAEKGSQEVMAHFASWRSKIEVPEETHRTLSALAQRIPLVAITNGNAEPHLFGLDKYFQFILRAGPDGRAKPFDDMYQLAAERLNLPLENILHIGDDLTTDVAGSVRCGMQACWINLREGNLLHIADSRLLPTLEISQLASLTALI</sequence>
<evidence type="ECO:0000313" key="5">
    <source>
        <dbReference type="EMBL" id="EXU74721.1"/>
    </source>
</evidence>
<dbReference type="GO" id="GO:0016787">
    <property type="term" value="F:hydrolase activity"/>
    <property type="evidence" value="ECO:0007669"/>
    <property type="project" value="UniProtKB-KW"/>
</dbReference>
<keyword evidence="4" id="KW-0460">Magnesium</keyword>
<dbReference type="Proteomes" id="UP000019918">
    <property type="component" value="Unassembled WGS sequence"/>
</dbReference>
<dbReference type="Gene3D" id="1.20.120.1600">
    <property type="match status" value="1"/>
</dbReference>
<dbReference type="NCBIfam" id="TIGR01549">
    <property type="entry name" value="HAD-SF-IA-v1"/>
    <property type="match status" value="1"/>
</dbReference>
<comment type="cofactor">
    <cofactor evidence="1">
        <name>Mg(2+)</name>
        <dbReference type="ChEBI" id="CHEBI:18420"/>
    </cofactor>
</comment>
<dbReference type="SUPFAM" id="SSF56784">
    <property type="entry name" value="HAD-like"/>
    <property type="match status" value="1"/>
</dbReference>
<dbReference type="Gene3D" id="3.40.50.1000">
    <property type="entry name" value="HAD superfamily/HAD-like"/>
    <property type="match status" value="1"/>
</dbReference>
<dbReference type="PANTHER" id="PTHR46470">
    <property type="entry name" value="N-ACYLNEURAMINATE-9-PHOSPHATASE"/>
    <property type="match status" value="1"/>
</dbReference>